<dbReference type="PRINTS" id="PR00111">
    <property type="entry name" value="ABHYDROLASE"/>
</dbReference>
<feature type="domain" description="AB hydrolase-1" evidence="1">
    <location>
        <begin position="22"/>
        <end position="120"/>
    </location>
</feature>
<dbReference type="Pfam" id="PF00561">
    <property type="entry name" value="Abhydrolase_1"/>
    <property type="match status" value="1"/>
</dbReference>
<dbReference type="EMBL" id="SLUL01000007">
    <property type="protein sequence ID" value="TCL49218.1"/>
    <property type="molecule type" value="Genomic_DNA"/>
</dbReference>
<proteinExistence type="predicted"/>
<evidence type="ECO:0000313" key="2">
    <source>
        <dbReference type="EMBL" id="TCL49218.1"/>
    </source>
</evidence>
<dbReference type="Proteomes" id="UP000295658">
    <property type="component" value="Unassembled WGS sequence"/>
</dbReference>
<dbReference type="InterPro" id="IPR029058">
    <property type="entry name" value="AB_hydrolase_fold"/>
</dbReference>
<dbReference type="RefSeq" id="WP_132948439.1">
    <property type="nucleotide sequence ID" value="NZ_BSVG01000003.1"/>
</dbReference>
<dbReference type="Gene3D" id="3.40.50.1820">
    <property type="entry name" value="alpha/beta hydrolase"/>
    <property type="match status" value="1"/>
</dbReference>
<dbReference type="PANTHER" id="PTHR43433">
    <property type="entry name" value="HYDROLASE, ALPHA/BETA FOLD FAMILY PROTEIN"/>
    <property type="match status" value="1"/>
</dbReference>
<organism evidence="2 3">
    <name type="scientific">Thermolongibacillus altinsuensis</name>
    <dbReference type="NCBI Taxonomy" id="575256"/>
    <lineage>
        <taxon>Bacteria</taxon>
        <taxon>Bacillati</taxon>
        <taxon>Bacillota</taxon>
        <taxon>Bacilli</taxon>
        <taxon>Bacillales</taxon>
        <taxon>Anoxybacillaceae</taxon>
        <taxon>Thermolongibacillus</taxon>
    </lineage>
</organism>
<accession>A0A4R1QH82</accession>
<evidence type="ECO:0000313" key="3">
    <source>
        <dbReference type="Proteomes" id="UP000295658"/>
    </source>
</evidence>
<name>A0A4R1QH82_9BACL</name>
<dbReference type="SUPFAM" id="SSF53474">
    <property type="entry name" value="alpha/beta-Hydrolases"/>
    <property type="match status" value="1"/>
</dbReference>
<dbReference type="InterPro" id="IPR050471">
    <property type="entry name" value="AB_hydrolase"/>
</dbReference>
<comment type="caution">
    <text evidence="2">The sequence shown here is derived from an EMBL/GenBank/DDBJ whole genome shotgun (WGS) entry which is preliminary data.</text>
</comment>
<sequence length="252" mass="28972">MAYIYVEKLVPLYYEEKGSGTPIVFIHPPGMGSVTFHRQHALSSSFRIITYDLRGNGKSGKGIKKITMDLLASDLHQLLNELQIERAIVCGYSNGGSIAQHFALSYPHQVEKLILIGGFSEVCTHLLYLEFLLGIYTVKYRSIPLLAKVLGKAHGKTKDEKKMIEHYARLCDQDRLYEMYVEGLHYRSTHRLYELNIPILLIYGALDYYVHEYGRIFQKHAHHVDIVYVENAKHQIPTKHADELNAIIRAYH</sequence>
<protein>
    <submittedName>
        <fullName evidence="2">Pimeloyl-ACP methyl ester carboxylesterase</fullName>
    </submittedName>
</protein>
<keyword evidence="3" id="KW-1185">Reference proteome</keyword>
<evidence type="ECO:0000259" key="1">
    <source>
        <dbReference type="Pfam" id="PF00561"/>
    </source>
</evidence>
<gene>
    <name evidence="2" type="ORF">EDD69_10738</name>
</gene>
<dbReference type="OrthoDB" id="9805423at2"/>
<dbReference type="PANTHER" id="PTHR43433:SF5">
    <property type="entry name" value="AB HYDROLASE-1 DOMAIN-CONTAINING PROTEIN"/>
    <property type="match status" value="1"/>
</dbReference>
<dbReference type="AlphaFoldDB" id="A0A4R1QH82"/>
<dbReference type="InterPro" id="IPR000073">
    <property type="entry name" value="AB_hydrolase_1"/>
</dbReference>
<reference evidence="2 3" key="1">
    <citation type="submission" date="2019-03" db="EMBL/GenBank/DDBJ databases">
        <title>Genomic Encyclopedia of Type Strains, Phase IV (KMG-IV): sequencing the most valuable type-strain genomes for metagenomic binning, comparative biology and taxonomic classification.</title>
        <authorList>
            <person name="Goeker M."/>
        </authorList>
    </citation>
    <scope>NUCLEOTIDE SEQUENCE [LARGE SCALE GENOMIC DNA]</scope>
    <source>
        <strain evidence="2 3">DSM 24979</strain>
    </source>
</reference>